<feature type="compositionally biased region" description="Polar residues" evidence="7">
    <location>
        <begin position="170"/>
        <end position="179"/>
    </location>
</feature>
<dbReference type="Pfam" id="PF03822">
    <property type="entry name" value="NAF"/>
    <property type="match status" value="1"/>
</dbReference>
<dbReference type="PROSITE" id="PS50816">
    <property type="entry name" value="NAF"/>
    <property type="match status" value="1"/>
</dbReference>
<feature type="compositionally biased region" description="Basic and acidic residues" evidence="7">
    <location>
        <begin position="303"/>
        <end position="330"/>
    </location>
</feature>
<reference evidence="9 10" key="1">
    <citation type="journal article" date="2020" name="Nat. Food">
        <title>A phased Vanilla planifolia genome enables genetic improvement of flavour and production.</title>
        <authorList>
            <person name="Hasing T."/>
            <person name="Tang H."/>
            <person name="Brym M."/>
            <person name="Khazi F."/>
            <person name="Huang T."/>
            <person name="Chambers A.H."/>
        </authorList>
    </citation>
    <scope>NUCLEOTIDE SEQUENCE [LARGE SCALE GENOMIC DNA]</scope>
    <source>
        <tissue evidence="9">Leaf</tissue>
    </source>
</reference>
<evidence type="ECO:0000313" key="9">
    <source>
        <dbReference type="EMBL" id="KAG0499346.1"/>
    </source>
</evidence>
<evidence type="ECO:0000256" key="1">
    <source>
        <dbReference type="ARBA" id="ARBA00012513"/>
    </source>
</evidence>
<evidence type="ECO:0000256" key="2">
    <source>
        <dbReference type="ARBA" id="ARBA00022527"/>
    </source>
</evidence>
<keyword evidence="10" id="KW-1185">Reference proteome</keyword>
<feature type="compositionally biased region" description="Low complexity" evidence="7">
    <location>
        <begin position="128"/>
        <end position="155"/>
    </location>
</feature>
<keyword evidence="5" id="KW-0418">Kinase</keyword>
<feature type="compositionally biased region" description="Polar residues" evidence="7">
    <location>
        <begin position="77"/>
        <end position="92"/>
    </location>
</feature>
<evidence type="ECO:0000259" key="8">
    <source>
        <dbReference type="PROSITE" id="PS50816"/>
    </source>
</evidence>
<evidence type="ECO:0000256" key="7">
    <source>
        <dbReference type="SAM" id="MobiDB-lite"/>
    </source>
</evidence>
<evidence type="ECO:0000256" key="4">
    <source>
        <dbReference type="ARBA" id="ARBA00022741"/>
    </source>
</evidence>
<dbReference type="GO" id="GO:0004674">
    <property type="term" value="F:protein serine/threonine kinase activity"/>
    <property type="evidence" value="ECO:0007669"/>
    <property type="project" value="UniProtKB-KW"/>
</dbReference>
<keyword evidence="4" id="KW-0547">Nucleotide-binding</keyword>
<feature type="region of interest" description="Disordered" evidence="7">
    <location>
        <begin position="72"/>
        <end position="179"/>
    </location>
</feature>
<evidence type="ECO:0000313" key="10">
    <source>
        <dbReference type="Proteomes" id="UP000636800"/>
    </source>
</evidence>
<dbReference type="EC" id="2.7.11.1" evidence="1"/>
<dbReference type="PANTHER" id="PTHR43895:SF139">
    <property type="entry name" value="CBL-INTERACTING PROTEIN KINASE 5"/>
    <property type="match status" value="1"/>
</dbReference>
<keyword evidence="2" id="KW-0723">Serine/threonine-protein kinase</keyword>
<dbReference type="SUPFAM" id="SSF56112">
    <property type="entry name" value="Protein kinase-like (PK-like)"/>
    <property type="match status" value="1"/>
</dbReference>
<gene>
    <name evidence="9" type="ORF">HPP92_004037</name>
</gene>
<keyword evidence="3" id="KW-0808">Transferase</keyword>
<proteinExistence type="predicted"/>
<feature type="domain" description="NAF" evidence="8">
    <location>
        <begin position="253"/>
        <end position="277"/>
    </location>
</feature>
<dbReference type="Proteomes" id="UP000636800">
    <property type="component" value="Chromosome 1"/>
</dbReference>
<feature type="region of interest" description="Disordered" evidence="7">
    <location>
        <begin position="284"/>
        <end position="341"/>
    </location>
</feature>
<evidence type="ECO:0000256" key="5">
    <source>
        <dbReference type="ARBA" id="ARBA00022777"/>
    </source>
</evidence>
<dbReference type="Gene3D" id="3.30.310.80">
    <property type="entry name" value="Kinase associated domain 1, KA1"/>
    <property type="match status" value="1"/>
</dbReference>
<dbReference type="InterPro" id="IPR018451">
    <property type="entry name" value="NAF/FISL_domain"/>
</dbReference>
<evidence type="ECO:0000256" key="6">
    <source>
        <dbReference type="ARBA" id="ARBA00022840"/>
    </source>
</evidence>
<evidence type="ECO:0000256" key="3">
    <source>
        <dbReference type="ARBA" id="ARBA00022679"/>
    </source>
</evidence>
<dbReference type="InterPro" id="IPR004041">
    <property type="entry name" value="NAF_dom"/>
</dbReference>
<keyword evidence="6" id="KW-0067">ATP-binding</keyword>
<protein>
    <recommendedName>
        <fullName evidence="1">non-specific serine/threonine protein kinase</fullName>
        <ecNumber evidence="1">2.7.11.1</ecNumber>
    </recommendedName>
</protein>
<dbReference type="InterPro" id="IPR011009">
    <property type="entry name" value="Kinase-like_dom_sf"/>
</dbReference>
<dbReference type="AlphaFoldDB" id="A0A835VJZ8"/>
<feature type="compositionally biased region" description="Basic residues" evidence="7">
    <location>
        <begin position="117"/>
        <end position="127"/>
    </location>
</feature>
<dbReference type="GO" id="GO:0007165">
    <property type="term" value="P:signal transduction"/>
    <property type="evidence" value="ECO:0007669"/>
    <property type="project" value="InterPro"/>
</dbReference>
<dbReference type="EMBL" id="JADCNL010000001">
    <property type="protein sequence ID" value="KAG0499346.1"/>
    <property type="molecule type" value="Genomic_DNA"/>
</dbReference>
<dbReference type="GO" id="GO:0005524">
    <property type="term" value="F:ATP binding"/>
    <property type="evidence" value="ECO:0007669"/>
    <property type="project" value="UniProtKB-KW"/>
</dbReference>
<sequence length="341" mass="36806">MEAAATAKGGPSTAEKKGSILMRRYEMGRVVGQGTFAKVYHARSLATGQSVAIKVIDKEKVLRVGMIDQIEAGRSPSCGSSATQTLCSSTRRSQGDGLRPQRPRRHTEHDGLPTYRVARRPTSRRRSSTSGATTAPRPTSGPAASSSSSSSPDSSLPRLQPHGDVPPRSTAASSDAIGSSPTIAGLLSRLLDQPLHPHHHRKARRAPWFKGFKPVQAQMQDGRVPDDVDAFFSTGTAAQDEEEEKKKNKKVIVRPASFNAFDIISLSKGFDLSGLFDGCGERRYRRRAGSTQKPAATIVSPGGDRRDLEELPCKRKEDGTVKLQGRKEEEGPSPSTPRSSK</sequence>
<accession>A0A835VJZ8</accession>
<comment type="caution">
    <text evidence="9">The sequence shown here is derived from an EMBL/GenBank/DDBJ whole genome shotgun (WGS) entry which is preliminary data.</text>
</comment>
<name>A0A835VJZ8_VANPL</name>
<dbReference type="Gene3D" id="3.30.200.20">
    <property type="entry name" value="Phosphorylase Kinase, domain 1"/>
    <property type="match status" value="1"/>
</dbReference>
<organism evidence="9 10">
    <name type="scientific">Vanilla planifolia</name>
    <name type="common">Vanilla</name>
    <dbReference type="NCBI Taxonomy" id="51239"/>
    <lineage>
        <taxon>Eukaryota</taxon>
        <taxon>Viridiplantae</taxon>
        <taxon>Streptophyta</taxon>
        <taxon>Embryophyta</taxon>
        <taxon>Tracheophyta</taxon>
        <taxon>Spermatophyta</taxon>
        <taxon>Magnoliopsida</taxon>
        <taxon>Liliopsida</taxon>
        <taxon>Asparagales</taxon>
        <taxon>Orchidaceae</taxon>
        <taxon>Vanilloideae</taxon>
        <taxon>Vanilleae</taxon>
        <taxon>Vanilla</taxon>
    </lineage>
</organism>
<dbReference type="OrthoDB" id="730785at2759"/>
<dbReference type="PANTHER" id="PTHR43895">
    <property type="entry name" value="CALCIUM/CALMODULIN-DEPENDENT PROTEIN KINASE KINASE-RELATED"/>
    <property type="match status" value="1"/>
</dbReference>